<dbReference type="PANTHER" id="PTHR34998:SF10">
    <property type="match status" value="1"/>
</dbReference>
<feature type="non-terminal residue" evidence="2">
    <location>
        <position position="1"/>
    </location>
</feature>
<evidence type="ECO:0000313" key="3">
    <source>
        <dbReference type="Proteomes" id="UP000324897"/>
    </source>
</evidence>
<protein>
    <submittedName>
        <fullName evidence="2">Uncharacterized protein</fullName>
    </submittedName>
</protein>
<keyword evidence="3" id="KW-1185">Reference proteome</keyword>
<feature type="chain" id="PRO_5023902695" evidence="1">
    <location>
        <begin position="22"/>
        <end position="102"/>
    </location>
</feature>
<organism evidence="2 3">
    <name type="scientific">Eragrostis curvula</name>
    <name type="common">weeping love grass</name>
    <dbReference type="NCBI Taxonomy" id="38414"/>
    <lineage>
        <taxon>Eukaryota</taxon>
        <taxon>Viridiplantae</taxon>
        <taxon>Streptophyta</taxon>
        <taxon>Embryophyta</taxon>
        <taxon>Tracheophyta</taxon>
        <taxon>Spermatophyta</taxon>
        <taxon>Magnoliopsida</taxon>
        <taxon>Liliopsida</taxon>
        <taxon>Poales</taxon>
        <taxon>Poaceae</taxon>
        <taxon>PACMAD clade</taxon>
        <taxon>Chloridoideae</taxon>
        <taxon>Eragrostideae</taxon>
        <taxon>Eragrostidinae</taxon>
        <taxon>Eragrostis</taxon>
    </lineage>
</organism>
<dbReference type="Gramene" id="TVU13807">
    <property type="protein sequence ID" value="TVU13807"/>
    <property type="gene ID" value="EJB05_37235"/>
</dbReference>
<sequence>MRSREVDVCLLVLLSVGLALAEHTFAGGGLVAGPWSTRLEDGVAPELTVNLDLHRRVLAGRGLDPYSVLKPDNAACHPGCAAPGRPYTGRGCPTYYGCRRGN</sequence>
<evidence type="ECO:0000256" key="1">
    <source>
        <dbReference type="SAM" id="SignalP"/>
    </source>
</evidence>
<dbReference type="EMBL" id="RWGY01000031">
    <property type="protein sequence ID" value="TVU13807.1"/>
    <property type="molecule type" value="Genomic_DNA"/>
</dbReference>
<reference evidence="2 3" key="1">
    <citation type="journal article" date="2019" name="Sci. Rep.">
        <title>A high-quality genome of Eragrostis curvula grass provides insights into Poaceae evolution and supports new strategies to enhance forage quality.</title>
        <authorList>
            <person name="Carballo J."/>
            <person name="Santos B.A.C.M."/>
            <person name="Zappacosta D."/>
            <person name="Garbus I."/>
            <person name="Selva J.P."/>
            <person name="Gallo C.A."/>
            <person name="Diaz A."/>
            <person name="Albertini E."/>
            <person name="Caccamo M."/>
            <person name="Echenique V."/>
        </authorList>
    </citation>
    <scope>NUCLEOTIDE SEQUENCE [LARGE SCALE GENOMIC DNA]</scope>
    <source>
        <strain evidence="3">cv. Victoria</strain>
        <tissue evidence="2">Leaf</tissue>
    </source>
</reference>
<dbReference type="AlphaFoldDB" id="A0A5J9TRF9"/>
<dbReference type="OrthoDB" id="671682at2759"/>
<accession>A0A5J9TRF9</accession>
<proteinExistence type="predicted"/>
<evidence type="ECO:0000313" key="2">
    <source>
        <dbReference type="EMBL" id="TVU13807.1"/>
    </source>
</evidence>
<name>A0A5J9TRF9_9POAL</name>
<dbReference type="Proteomes" id="UP000324897">
    <property type="component" value="Unassembled WGS sequence"/>
</dbReference>
<gene>
    <name evidence="2" type="ORF">EJB05_37235</name>
</gene>
<feature type="signal peptide" evidence="1">
    <location>
        <begin position="1"/>
        <end position="21"/>
    </location>
</feature>
<dbReference type="PANTHER" id="PTHR34998">
    <property type="entry name" value="OS04G0357400 PROTEIN-RELATED"/>
    <property type="match status" value="1"/>
</dbReference>
<comment type="caution">
    <text evidence="2">The sequence shown here is derived from an EMBL/GenBank/DDBJ whole genome shotgun (WGS) entry which is preliminary data.</text>
</comment>
<keyword evidence="1" id="KW-0732">Signal</keyword>